<name>A0AAN7YZ38_9MYCE</name>
<protein>
    <recommendedName>
        <fullName evidence="4">HTH La-type RNA-binding domain-containing protein</fullName>
    </recommendedName>
</protein>
<dbReference type="PROSITE" id="PS50961">
    <property type="entry name" value="HTH_LA"/>
    <property type="match status" value="1"/>
</dbReference>
<feature type="domain" description="HTH La-type RNA-binding" evidence="4">
    <location>
        <begin position="14"/>
        <end position="101"/>
    </location>
</feature>
<dbReference type="GO" id="GO:0000339">
    <property type="term" value="F:RNA cap binding"/>
    <property type="evidence" value="ECO:0007669"/>
    <property type="project" value="InterPro"/>
</dbReference>
<evidence type="ECO:0000259" key="4">
    <source>
        <dbReference type="PROSITE" id="PS50961"/>
    </source>
</evidence>
<dbReference type="SUPFAM" id="SSF46785">
    <property type="entry name" value="Winged helix' DNA-binding domain"/>
    <property type="match status" value="1"/>
</dbReference>
<feature type="compositionally biased region" description="Polar residues" evidence="3">
    <location>
        <begin position="368"/>
        <end position="377"/>
    </location>
</feature>
<feature type="region of interest" description="Disordered" evidence="3">
    <location>
        <begin position="321"/>
        <end position="425"/>
    </location>
</feature>
<dbReference type="PANTHER" id="PTHR22792">
    <property type="entry name" value="LUPUS LA PROTEIN-RELATED"/>
    <property type="match status" value="1"/>
</dbReference>
<dbReference type="GO" id="GO:0003729">
    <property type="term" value="F:mRNA binding"/>
    <property type="evidence" value="ECO:0007669"/>
    <property type="project" value="TreeGrafter"/>
</dbReference>
<dbReference type="Proteomes" id="UP001344447">
    <property type="component" value="Unassembled WGS sequence"/>
</dbReference>
<feature type="compositionally biased region" description="Low complexity" evidence="3">
    <location>
        <begin position="668"/>
        <end position="727"/>
    </location>
</feature>
<comment type="caution">
    <text evidence="5">The sequence shown here is derived from an EMBL/GenBank/DDBJ whole genome shotgun (WGS) entry which is preliminary data.</text>
</comment>
<reference evidence="5 6" key="1">
    <citation type="submission" date="2023-11" db="EMBL/GenBank/DDBJ databases">
        <title>Dfirmibasis_genome.</title>
        <authorList>
            <person name="Edelbroek B."/>
            <person name="Kjellin J."/>
            <person name="Jerlstrom-Hultqvist J."/>
            <person name="Soderbom F."/>
        </authorList>
    </citation>
    <scope>NUCLEOTIDE SEQUENCE [LARGE SCALE GENOMIC DNA]</scope>
    <source>
        <strain evidence="5 6">TNS-C-14</strain>
    </source>
</reference>
<proteinExistence type="predicted"/>
<dbReference type="AlphaFoldDB" id="A0AAN7YZ38"/>
<evidence type="ECO:0000256" key="3">
    <source>
        <dbReference type="SAM" id="MobiDB-lite"/>
    </source>
</evidence>
<feature type="compositionally biased region" description="Acidic residues" evidence="3">
    <location>
        <begin position="239"/>
        <end position="258"/>
    </location>
</feature>
<feature type="region of interest" description="Disordered" evidence="3">
    <location>
        <begin position="232"/>
        <end position="260"/>
    </location>
</feature>
<feature type="compositionally biased region" description="Low complexity" evidence="3">
    <location>
        <begin position="322"/>
        <end position="345"/>
    </location>
</feature>
<evidence type="ECO:0000256" key="1">
    <source>
        <dbReference type="ARBA" id="ARBA00022884"/>
    </source>
</evidence>
<dbReference type="Gene3D" id="1.10.10.10">
    <property type="entry name" value="Winged helix-like DNA-binding domain superfamily/Winged helix DNA-binding domain"/>
    <property type="match status" value="1"/>
</dbReference>
<dbReference type="InterPro" id="IPR036390">
    <property type="entry name" value="WH_DNA-bd_sf"/>
</dbReference>
<dbReference type="PANTHER" id="PTHR22792:SF161">
    <property type="entry name" value="HTH LA-TYPE RNA-BINDING DOMAIN-CONTAINING PROTEIN"/>
    <property type="match status" value="1"/>
</dbReference>
<dbReference type="Pfam" id="PF21071">
    <property type="entry name" value="LARP1_HEAT"/>
    <property type="match status" value="1"/>
</dbReference>
<gene>
    <name evidence="5" type="ORF">RB653_002933</name>
</gene>
<sequence>MVSATSTKYVNQTFSDFDSIKKSIQSQVQYYFSEENLRRDVYLRCNMDEEGWVSISFICGFNRMRSFDIPTVIETLKSLNSLELDLQNSRVRLLDSSSRKLWILTQEIKEGFLEGIEQGKVSEESGWVTVKSKKLYKLENASGSKDSLIIGEENNEIIKQYKSEEGFFDLSGDEEDQDQQDFFTKERRNFDYRNIEQEQQEFENQLSEEDKEEETKQQEGVEQIEEQLFGSYSEKSEDNFNDDDDQDFNDSEEEDDDITNNLIIVTQSPFRKNKINGKKYINADLASAINDGLYFYEQDLKRNKQTKYQQFNTIIVEESKLSKQTQQSQKPIQSSSQQPQPQPKQILSNKLHDLKSPTRLYSPKPKNTGGSKVNDGSTPIGWVMAPISEPPSPVSNSPLSPPPNQSISNKSIETKFNGKPTINNKNNNSYASIVNSTSNSSGSLLSSSIKSTNSSIDSNIDSEKQPSPFPYFQHPSYELLSENGFVQHKYNKYRSKCLKDRERFGIGQSMEMNTLFRFWSHFLRSHFNIKMYEEFKSIALEDAKQNWRYGLECLFRFYSYGLEKKIKLLLLNDFQTLTLQDYKEQKQIYGVEKFWAFQKYGKDKTPFELNPELNQVLLKFNSVEDFRTYERVNKPVVSLNQIKTSSSIVSSSPKLSSSLPSLQIHKSSSSSSASSFNSNSHSTSFGRKKSFGSSSNTMAWNTRSTTQTTSHQSSNTSNSGVVGSSSTKTYFVKNGM</sequence>
<accession>A0AAN7YZ38</accession>
<dbReference type="InterPro" id="IPR006630">
    <property type="entry name" value="La_HTH"/>
</dbReference>
<dbReference type="InterPro" id="IPR006607">
    <property type="entry name" value="DM15"/>
</dbReference>
<dbReference type="GO" id="GO:0048255">
    <property type="term" value="P:mRNA stabilization"/>
    <property type="evidence" value="ECO:0007669"/>
    <property type="project" value="InterPro"/>
</dbReference>
<evidence type="ECO:0000256" key="2">
    <source>
        <dbReference type="PROSITE-ProRule" id="PRU00332"/>
    </source>
</evidence>
<organism evidence="5 6">
    <name type="scientific">Dictyostelium firmibasis</name>
    <dbReference type="NCBI Taxonomy" id="79012"/>
    <lineage>
        <taxon>Eukaryota</taxon>
        <taxon>Amoebozoa</taxon>
        <taxon>Evosea</taxon>
        <taxon>Eumycetozoa</taxon>
        <taxon>Dictyostelia</taxon>
        <taxon>Dictyosteliales</taxon>
        <taxon>Dictyosteliaceae</taxon>
        <taxon>Dictyostelium</taxon>
    </lineage>
</organism>
<keyword evidence="1 2" id="KW-0694">RNA-binding</keyword>
<dbReference type="SMART" id="SM00684">
    <property type="entry name" value="DM15"/>
    <property type="match status" value="2"/>
</dbReference>
<feature type="compositionally biased region" description="Pro residues" evidence="3">
    <location>
        <begin position="388"/>
        <end position="404"/>
    </location>
</feature>
<evidence type="ECO:0000313" key="5">
    <source>
        <dbReference type="EMBL" id="KAK5577985.1"/>
    </source>
</evidence>
<dbReference type="EMBL" id="JAVFKY010000004">
    <property type="protein sequence ID" value="KAK5577985.1"/>
    <property type="molecule type" value="Genomic_DNA"/>
</dbReference>
<dbReference type="InterPro" id="IPR036388">
    <property type="entry name" value="WH-like_DNA-bd_sf"/>
</dbReference>
<dbReference type="CDD" id="cd07323">
    <property type="entry name" value="LAM"/>
    <property type="match status" value="1"/>
</dbReference>
<feature type="region of interest" description="Disordered" evidence="3">
    <location>
        <begin position="668"/>
        <end position="728"/>
    </location>
</feature>
<feature type="compositionally biased region" description="Acidic residues" evidence="3">
    <location>
        <begin position="200"/>
        <end position="212"/>
    </location>
</feature>
<feature type="region of interest" description="Disordered" evidence="3">
    <location>
        <begin position="200"/>
        <end position="220"/>
    </location>
</feature>
<keyword evidence="6" id="KW-1185">Reference proteome</keyword>
<dbReference type="InterPro" id="IPR045180">
    <property type="entry name" value="La_dom_prot"/>
</dbReference>
<dbReference type="Pfam" id="PF05383">
    <property type="entry name" value="La"/>
    <property type="match status" value="1"/>
</dbReference>
<dbReference type="SMART" id="SM00715">
    <property type="entry name" value="LA"/>
    <property type="match status" value="1"/>
</dbReference>
<dbReference type="GO" id="GO:0005634">
    <property type="term" value="C:nucleus"/>
    <property type="evidence" value="ECO:0007669"/>
    <property type="project" value="TreeGrafter"/>
</dbReference>
<evidence type="ECO:0000313" key="6">
    <source>
        <dbReference type="Proteomes" id="UP001344447"/>
    </source>
</evidence>